<evidence type="ECO:0000313" key="1">
    <source>
        <dbReference type="EMBL" id="GBG97254.1"/>
    </source>
</evidence>
<name>A0A2R5HGX2_9LACT</name>
<dbReference type="Proteomes" id="UP000245021">
    <property type="component" value="Unassembled WGS sequence"/>
</dbReference>
<organism evidence="1 2">
    <name type="scientific">Lactococcus termiticola</name>
    <dbReference type="NCBI Taxonomy" id="2169526"/>
    <lineage>
        <taxon>Bacteria</taxon>
        <taxon>Bacillati</taxon>
        <taxon>Bacillota</taxon>
        <taxon>Bacilli</taxon>
        <taxon>Lactobacillales</taxon>
        <taxon>Streptococcaceae</taxon>
        <taxon>Lactococcus</taxon>
    </lineage>
</organism>
<keyword evidence="2" id="KW-1185">Reference proteome</keyword>
<gene>
    <name evidence="1" type="primary">merR_3</name>
    <name evidence="1" type="ORF">NtB2_01392</name>
</gene>
<dbReference type="RefSeq" id="WP_109246209.1">
    <property type="nucleotide sequence ID" value="NZ_BFFO01000009.1"/>
</dbReference>
<protein>
    <submittedName>
        <fullName evidence="1">MerR family transcriptional regulator</fullName>
    </submittedName>
</protein>
<dbReference type="EMBL" id="BFFO01000009">
    <property type="protein sequence ID" value="GBG97254.1"/>
    <property type="molecule type" value="Genomic_DNA"/>
</dbReference>
<evidence type="ECO:0000313" key="2">
    <source>
        <dbReference type="Proteomes" id="UP000245021"/>
    </source>
</evidence>
<proteinExistence type="predicted"/>
<sequence length="86" mass="10190">MMENKAQHFSDEDYQKLAATGMPEENLDRYRQLYEAGDASLIDRIRLLVEQEAILDAQFKAIERDLDFIRGLKRHHYEYLEQKNGS</sequence>
<reference evidence="1 2" key="1">
    <citation type="journal article" date="2018" name="Genome Announc.">
        <title>Draft Genome Sequence of Lactococcus sp. Strain NtB2 (JCM 32569), Isolated from the Gut of the Higher Termite Nasutitermes takasagoensis.</title>
        <authorList>
            <person name="Noda S."/>
            <person name="Aihara C."/>
            <person name="Yuki M."/>
            <person name="Ohkuma M."/>
        </authorList>
    </citation>
    <scope>NUCLEOTIDE SEQUENCE [LARGE SCALE GENOMIC DNA]</scope>
    <source>
        <strain evidence="1 2">NtB2</strain>
    </source>
</reference>
<comment type="caution">
    <text evidence="1">The sequence shown here is derived from an EMBL/GenBank/DDBJ whole genome shotgun (WGS) entry which is preliminary data.</text>
</comment>
<dbReference type="AlphaFoldDB" id="A0A2R5HGX2"/>
<accession>A0A2R5HGX2</accession>